<reference evidence="3 4" key="1">
    <citation type="submission" date="2019-08" db="EMBL/GenBank/DDBJ databases">
        <title>Genome of Phaeodactylibacter luteus.</title>
        <authorList>
            <person name="Bowman J.P."/>
        </authorList>
    </citation>
    <scope>NUCLEOTIDE SEQUENCE [LARGE SCALE GENOMIC DNA]</scope>
    <source>
        <strain evidence="3 4">KCTC 42180</strain>
    </source>
</reference>
<keyword evidence="4" id="KW-1185">Reference proteome</keyword>
<keyword evidence="1" id="KW-0732">Signal</keyword>
<dbReference type="AlphaFoldDB" id="A0A5C6RUA2"/>
<accession>A0A5C6RUA2</accession>
<organism evidence="3 4">
    <name type="scientific">Phaeodactylibacter luteus</name>
    <dbReference type="NCBI Taxonomy" id="1564516"/>
    <lineage>
        <taxon>Bacteria</taxon>
        <taxon>Pseudomonadati</taxon>
        <taxon>Bacteroidota</taxon>
        <taxon>Saprospiria</taxon>
        <taxon>Saprospirales</taxon>
        <taxon>Haliscomenobacteraceae</taxon>
        <taxon>Phaeodactylibacter</taxon>
    </lineage>
</organism>
<evidence type="ECO:0000256" key="1">
    <source>
        <dbReference type="SAM" id="SignalP"/>
    </source>
</evidence>
<dbReference type="EMBL" id="VOOR01000009">
    <property type="protein sequence ID" value="TXB65554.1"/>
    <property type="molecule type" value="Genomic_DNA"/>
</dbReference>
<name>A0A5C6RUA2_9BACT</name>
<protein>
    <submittedName>
        <fullName evidence="3">VWA domain-containing protein</fullName>
    </submittedName>
</protein>
<dbReference type="Gene3D" id="3.40.50.410">
    <property type="entry name" value="von Willebrand factor, type A domain"/>
    <property type="match status" value="1"/>
</dbReference>
<feature type="domain" description="VWFA" evidence="2">
    <location>
        <begin position="148"/>
        <end position="322"/>
    </location>
</feature>
<gene>
    <name evidence="3" type="ORF">FRY97_06125</name>
</gene>
<dbReference type="Proteomes" id="UP000321580">
    <property type="component" value="Unassembled WGS sequence"/>
</dbReference>
<evidence type="ECO:0000313" key="3">
    <source>
        <dbReference type="EMBL" id="TXB65554.1"/>
    </source>
</evidence>
<dbReference type="OrthoDB" id="952003at2"/>
<dbReference type="Pfam" id="PF00092">
    <property type="entry name" value="VWA"/>
    <property type="match status" value="1"/>
</dbReference>
<dbReference type="SMART" id="SM00327">
    <property type="entry name" value="VWA"/>
    <property type="match status" value="1"/>
</dbReference>
<dbReference type="PROSITE" id="PS50234">
    <property type="entry name" value="VWFA"/>
    <property type="match status" value="1"/>
</dbReference>
<dbReference type="RefSeq" id="WP_147166563.1">
    <property type="nucleotide sequence ID" value="NZ_VOOR01000009.1"/>
</dbReference>
<evidence type="ECO:0000259" key="2">
    <source>
        <dbReference type="PROSITE" id="PS50234"/>
    </source>
</evidence>
<dbReference type="InterPro" id="IPR036465">
    <property type="entry name" value="vWFA_dom_sf"/>
</dbReference>
<comment type="caution">
    <text evidence="3">The sequence shown here is derived from an EMBL/GenBank/DDBJ whole genome shotgun (WGS) entry which is preliminary data.</text>
</comment>
<proteinExistence type="predicted"/>
<dbReference type="CDD" id="cd00198">
    <property type="entry name" value="vWFA"/>
    <property type="match status" value="1"/>
</dbReference>
<feature type="signal peptide" evidence="1">
    <location>
        <begin position="1"/>
        <end position="19"/>
    </location>
</feature>
<dbReference type="InterPro" id="IPR002035">
    <property type="entry name" value="VWF_A"/>
</dbReference>
<evidence type="ECO:0000313" key="4">
    <source>
        <dbReference type="Proteomes" id="UP000321580"/>
    </source>
</evidence>
<sequence>MKSMHSLFMLALLSVAVFYSSCSKDPKTVPDANPNEIPDPSCIGVDKDDAIVLRFEYTNYQGQEPTAKIVPTRTDERVQYDELSFTPTVEGNKMVIRIPNIRLSDNDFNYTAQCVVIEELDETRPANDRWFEQTEFKNQEEFSQTKLATQLCIDVSSSLGEDRDQVKQYAIDFASQVLNNNNGESYVGLTLFADTVITYPFTNQLSDIITAINGFPYPELNAQTFTRLSDGIIAGLDAIEQADLDVDDRVLVAFTDGNDNGSNNPSANQARIMDSTVPRYMIGLKGKGLEYNTNYLKGLASSENYFVEAEDAVELQQRFNDINELIANIYTVIYNRSTQMFDPDLDDPIQLRAIFFATPYRIDEN</sequence>
<feature type="chain" id="PRO_5022662307" evidence="1">
    <location>
        <begin position="20"/>
        <end position="365"/>
    </location>
</feature>
<dbReference type="SUPFAM" id="SSF53300">
    <property type="entry name" value="vWA-like"/>
    <property type="match status" value="1"/>
</dbReference>